<name>A0A0D0F1D9_9FLAO</name>
<reference evidence="3 5" key="2">
    <citation type="submission" date="2016-11" db="EMBL/GenBank/DDBJ databases">
        <title>Whole genomes of Flavobacteriaceae.</title>
        <authorList>
            <person name="Stine C."/>
            <person name="Li C."/>
            <person name="Tadesse D."/>
        </authorList>
    </citation>
    <scope>NUCLEOTIDE SEQUENCE [LARGE SCALE GENOMIC DNA]</scope>
    <source>
        <strain evidence="3 5">ATCC 51468</strain>
    </source>
</reference>
<evidence type="ECO:0000313" key="5">
    <source>
        <dbReference type="Proteomes" id="UP000198302"/>
    </source>
</evidence>
<feature type="domain" description="MEDS" evidence="1">
    <location>
        <begin position="19"/>
        <end position="178"/>
    </location>
</feature>
<reference evidence="2 4" key="1">
    <citation type="submission" date="2015-01" db="EMBL/GenBank/DDBJ databases">
        <title>Genome of Flavobacterium hibernum DSM 12611.</title>
        <authorList>
            <person name="Stropko S.J."/>
            <person name="Pipes S.E."/>
            <person name="Newman J.D."/>
        </authorList>
    </citation>
    <scope>NUCLEOTIDE SEQUENCE [LARGE SCALE GENOMIC DNA]</scope>
    <source>
        <strain evidence="2 4">DSM 12611</strain>
    </source>
</reference>
<dbReference type="EMBL" id="JPRK01000013">
    <property type="protein sequence ID" value="KIO51837.1"/>
    <property type="molecule type" value="Genomic_DNA"/>
</dbReference>
<dbReference type="STRING" id="37752.IW18_16445"/>
<proteinExistence type="predicted"/>
<dbReference type="AlphaFoldDB" id="A0A0D0F1D9"/>
<sequence length="212" mass="23453">MNKQTPFSVCGESLSAPMHICGFFDSREQQYDVIIPYILEGLDANDKVINILEGNRHGEHCRCLADNGISITEKLVSGQLEVLASENTYIEGGKFAADKMYAMLENTLLSASRAGYESVRACGDMVWALKNLPGTDELLEYEAKLNLLTPQHAVSLICMYDINSFSQNTLTDILLTHPYVIKDGKISKNQHYVEPLELLSSISNSRSGALKS</sequence>
<protein>
    <recommendedName>
        <fullName evidence="1">MEDS domain-containing protein</fullName>
    </recommendedName>
</protein>
<dbReference type="InterPro" id="IPR025847">
    <property type="entry name" value="MEDS_domain"/>
</dbReference>
<comment type="caution">
    <text evidence="2">The sequence shown here is derived from an EMBL/GenBank/DDBJ whole genome shotgun (WGS) entry which is preliminary data.</text>
</comment>
<keyword evidence="5" id="KW-1185">Reference proteome</keyword>
<organism evidence="2 4">
    <name type="scientific">Flavobacterium hibernum</name>
    <dbReference type="NCBI Taxonomy" id="37752"/>
    <lineage>
        <taxon>Bacteria</taxon>
        <taxon>Pseudomonadati</taxon>
        <taxon>Bacteroidota</taxon>
        <taxon>Flavobacteriia</taxon>
        <taxon>Flavobacteriales</taxon>
        <taxon>Flavobacteriaceae</taxon>
        <taxon>Flavobacterium</taxon>
    </lineage>
</organism>
<dbReference type="Pfam" id="PF14417">
    <property type="entry name" value="MEDS"/>
    <property type="match status" value="1"/>
</dbReference>
<evidence type="ECO:0000313" key="2">
    <source>
        <dbReference type="EMBL" id="KIO51837.1"/>
    </source>
</evidence>
<evidence type="ECO:0000313" key="3">
    <source>
        <dbReference type="EMBL" id="OXA91881.1"/>
    </source>
</evidence>
<dbReference type="EMBL" id="MUGX01000002">
    <property type="protein sequence ID" value="OXA91881.1"/>
    <property type="molecule type" value="Genomic_DNA"/>
</dbReference>
<dbReference type="RefSeq" id="WP_041518964.1">
    <property type="nucleotide sequence ID" value="NZ_JPRK01000013.1"/>
</dbReference>
<dbReference type="Proteomes" id="UP000032061">
    <property type="component" value="Unassembled WGS sequence"/>
</dbReference>
<dbReference type="Proteomes" id="UP000198302">
    <property type="component" value="Unassembled WGS sequence"/>
</dbReference>
<accession>A0A0D0F1D9</accession>
<gene>
    <name evidence="3" type="ORF">B0A73_01230</name>
    <name evidence="2" type="ORF">IW18_16445</name>
</gene>
<evidence type="ECO:0000259" key="1">
    <source>
        <dbReference type="Pfam" id="PF14417"/>
    </source>
</evidence>
<evidence type="ECO:0000313" key="4">
    <source>
        <dbReference type="Proteomes" id="UP000032061"/>
    </source>
</evidence>
<dbReference type="OrthoDB" id="116243at2"/>